<evidence type="ECO:0000313" key="4">
    <source>
        <dbReference type="Proteomes" id="UP001374579"/>
    </source>
</evidence>
<proteinExistence type="predicted"/>
<name>A0AAN9C2Y5_9CAEN</name>
<gene>
    <name evidence="3" type="ORF">V1264_002033</name>
</gene>
<evidence type="ECO:0000256" key="1">
    <source>
        <dbReference type="SAM" id="MobiDB-lite"/>
    </source>
</evidence>
<reference evidence="3 4" key="1">
    <citation type="submission" date="2024-02" db="EMBL/GenBank/DDBJ databases">
        <title>Chromosome-scale genome assembly of the rough periwinkle Littorina saxatilis.</title>
        <authorList>
            <person name="De Jode A."/>
            <person name="Faria R."/>
            <person name="Formenti G."/>
            <person name="Sims Y."/>
            <person name="Smith T.P."/>
            <person name="Tracey A."/>
            <person name="Wood J.M.D."/>
            <person name="Zagrodzka Z.B."/>
            <person name="Johannesson K."/>
            <person name="Butlin R.K."/>
            <person name="Leder E.H."/>
        </authorList>
    </citation>
    <scope>NUCLEOTIDE SEQUENCE [LARGE SCALE GENOMIC DNA]</scope>
    <source>
        <strain evidence="3">Snail1</strain>
        <tissue evidence="3">Muscle</tissue>
    </source>
</reference>
<comment type="caution">
    <text evidence="3">The sequence shown here is derived from an EMBL/GenBank/DDBJ whole genome shotgun (WGS) entry which is preliminary data.</text>
</comment>
<keyword evidence="2" id="KW-1133">Transmembrane helix</keyword>
<keyword evidence="4" id="KW-1185">Reference proteome</keyword>
<feature type="transmembrane region" description="Helical" evidence="2">
    <location>
        <begin position="109"/>
        <end position="134"/>
    </location>
</feature>
<feature type="region of interest" description="Disordered" evidence="1">
    <location>
        <begin position="175"/>
        <end position="205"/>
    </location>
</feature>
<dbReference type="EMBL" id="JBAMIC010000001">
    <property type="protein sequence ID" value="KAK7116337.1"/>
    <property type="molecule type" value="Genomic_DNA"/>
</dbReference>
<evidence type="ECO:0000256" key="2">
    <source>
        <dbReference type="SAM" id="Phobius"/>
    </source>
</evidence>
<organism evidence="3 4">
    <name type="scientific">Littorina saxatilis</name>
    <dbReference type="NCBI Taxonomy" id="31220"/>
    <lineage>
        <taxon>Eukaryota</taxon>
        <taxon>Metazoa</taxon>
        <taxon>Spiralia</taxon>
        <taxon>Lophotrochozoa</taxon>
        <taxon>Mollusca</taxon>
        <taxon>Gastropoda</taxon>
        <taxon>Caenogastropoda</taxon>
        <taxon>Littorinimorpha</taxon>
        <taxon>Littorinoidea</taxon>
        <taxon>Littorinidae</taxon>
        <taxon>Littorina</taxon>
    </lineage>
</organism>
<accession>A0AAN9C2Y5</accession>
<dbReference type="Gene3D" id="1.20.140.150">
    <property type="match status" value="1"/>
</dbReference>
<dbReference type="Proteomes" id="UP001374579">
    <property type="component" value="Unassembled WGS sequence"/>
</dbReference>
<feature type="transmembrane region" description="Helical" evidence="2">
    <location>
        <begin position="83"/>
        <end position="102"/>
    </location>
</feature>
<keyword evidence="2" id="KW-0472">Membrane</keyword>
<protein>
    <submittedName>
        <fullName evidence="3">Uncharacterized protein</fullName>
    </submittedName>
</protein>
<sequence length="205" mass="22868">MCGTASGWAKAAFVCAIIGTALHIAGWATNFWLVYELDPDIGEFKQNMGLWWVEICNVLSCTLRELDEAWVNDTVEAIRAMETITFCMAIFGTVFLGVYIFVEGTRTRCIAIVLLVIFYIMGICSMIGMIITIVEAPNPFVVSWSLGLTVLAFLLFLIAGTLLIPDIFEPREPFSQSDFEGPYQPPDRRGAITPVSMKRNSADFW</sequence>
<evidence type="ECO:0000313" key="3">
    <source>
        <dbReference type="EMBL" id="KAK7116337.1"/>
    </source>
</evidence>
<keyword evidence="2" id="KW-0812">Transmembrane</keyword>
<dbReference type="AlphaFoldDB" id="A0AAN9C2Y5"/>
<feature type="transmembrane region" description="Helical" evidence="2">
    <location>
        <begin position="140"/>
        <end position="164"/>
    </location>
</feature>
<feature type="transmembrane region" description="Helical" evidence="2">
    <location>
        <begin position="12"/>
        <end position="35"/>
    </location>
</feature>